<dbReference type="RefSeq" id="WP_116033847.1">
    <property type="nucleotide sequence ID" value="NZ_JBHLVV010000052.1"/>
</dbReference>
<feature type="domain" description="tRNA nuclease CdiA C-terminal" evidence="2">
    <location>
        <begin position="348"/>
        <end position="425"/>
    </location>
</feature>
<dbReference type="Gene3D" id="3.40.1350.120">
    <property type="match status" value="1"/>
</dbReference>
<comment type="caution">
    <text evidence="3">The sequence shown here is derived from an EMBL/GenBank/DDBJ whole genome shotgun (WGS) entry which is preliminary data.</text>
</comment>
<dbReference type="Pfam" id="PF18451">
    <property type="entry name" value="CdiA_C"/>
    <property type="match status" value="1"/>
</dbReference>
<dbReference type="Pfam" id="PF04233">
    <property type="entry name" value="Phage_Mu_F"/>
    <property type="match status" value="1"/>
</dbReference>
<evidence type="ECO:0000259" key="2">
    <source>
        <dbReference type="Pfam" id="PF18451"/>
    </source>
</evidence>
<name>A0A3D9D012_9FLAO</name>
<protein>
    <recommendedName>
        <fullName evidence="5">Phage head morphogenesis domain-containing protein</fullName>
    </recommendedName>
</protein>
<evidence type="ECO:0000259" key="1">
    <source>
        <dbReference type="Pfam" id="PF04233"/>
    </source>
</evidence>
<dbReference type="InterPro" id="IPR040559">
    <property type="entry name" value="CdiA_C"/>
</dbReference>
<keyword evidence="4" id="KW-1185">Reference proteome</keyword>
<reference evidence="3 4" key="1">
    <citation type="journal article" date="2006" name="Int. J. Syst. Evol. Microbiol.">
        <title>Chryseobacterium hispanicum sp. nov., isolated from the drinking water distribution system of Sevilla, Spain.</title>
        <authorList>
            <person name="Gallego V."/>
            <person name="Garcia M.T."/>
            <person name="Ventosa A."/>
        </authorList>
    </citation>
    <scope>NUCLEOTIDE SEQUENCE [LARGE SCALE GENOMIC DNA]</scope>
    <source>
        <strain evidence="3 4">KCTC 22104</strain>
    </source>
</reference>
<organism evidence="3 4">
    <name type="scientific">Epilithonimonas hispanica</name>
    <dbReference type="NCBI Taxonomy" id="358687"/>
    <lineage>
        <taxon>Bacteria</taxon>
        <taxon>Pseudomonadati</taxon>
        <taxon>Bacteroidota</taxon>
        <taxon>Flavobacteriia</taxon>
        <taxon>Flavobacteriales</taxon>
        <taxon>Weeksellaceae</taxon>
        <taxon>Chryseobacterium group</taxon>
        <taxon>Epilithonimonas</taxon>
    </lineage>
</organism>
<evidence type="ECO:0000313" key="3">
    <source>
        <dbReference type="EMBL" id="REC71363.1"/>
    </source>
</evidence>
<dbReference type="OrthoDB" id="9813502at2"/>
<proteinExistence type="predicted"/>
<evidence type="ECO:0000313" key="4">
    <source>
        <dbReference type="Proteomes" id="UP000256326"/>
    </source>
</evidence>
<feature type="domain" description="Phage head morphogenesis" evidence="1">
    <location>
        <begin position="117"/>
        <end position="220"/>
    </location>
</feature>
<dbReference type="Proteomes" id="UP000256326">
    <property type="component" value="Unassembled WGS sequence"/>
</dbReference>
<gene>
    <name evidence="3" type="ORF">DRF58_05985</name>
</gene>
<dbReference type="InterPro" id="IPR006528">
    <property type="entry name" value="Phage_head_morphogenesis_dom"/>
</dbReference>
<dbReference type="AlphaFoldDB" id="A0A3D9D012"/>
<sequence length="436" mass="49826">MRSVLRRTEAIYQHQDCGCELCTEATLQVIEAIDIAGWMKVMEQLAKDVYEGKTDSKSIDPAYIAAMYGEMNTAAGKGYGKEWFKVNKSTGNISPEVIQMQRNLYKFSGAKSTVVLQEINQILQKNQPWKQFEAEVLKLNPKYNKNHLQAEWQTANQSAKHAKDWLYYKENATLYPNLEYRTQADGKERDAHRLLHGVVAPLYSEFWRIHFFPNGWRCRCFGVQTAATPTPLDKIPKLSDKEFPEEFRINVGESGQIFSEGDLKGSKPHPYFALTNNDDWKKAFELAKLSAPANTVYNTGTNNLKVSPYADEKDLKENIDDAKIIVKDAKVNVEIRAHLDSTLLLGHKNPEYIIDETIADRKAPTTDKLKNLRNIYKSATKQECESLVLNLSKTVLKLEEVKAEVEKKFKTFPQIKTVYIIDKNGDCTIMQKEPNK</sequence>
<evidence type="ECO:0008006" key="5">
    <source>
        <dbReference type="Google" id="ProtNLM"/>
    </source>
</evidence>
<accession>A0A3D9D012</accession>
<dbReference type="EMBL" id="QNUG01000010">
    <property type="protein sequence ID" value="REC71363.1"/>
    <property type="molecule type" value="Genomic_DNA"/>
</dbReference>